<protein>
    <submittedName>
        <fullName evidence="1">Uncharacterized protein</fullName>
    </submittedName>
</protein>
<proteinExistence type="predicted"/>
<comment type="caution">
    <text evidence="1">The sequence shown here is derived from an EMBL/GenBank/DDBJ whole genome shotgun (WGS) entry which is preliminary data.</text>
</comment>
<name>A0ABQ8STN5_PERAM</name>
<keyword evidence="2" id="KW-1185">Reference proteome</keyword>
<evidence type="ECO:0000313" key="1">
    <source>
        <dbReference type="EMBL" id="KAJ4437101.1"/>
    </source>
</evidence>
<dbReference type="EMBL" id="JAJSOF020000021">
    <property type="protein sequence ID" value="KAJ4437101.1"/>
    <property type="molecule type" value="Genomic_DNA"/>
</dbReference>
<organism evidence="1 2">
    <name type="scientific">Periplaneta americana</name>
    <name type="common">American cockroach</name>
    <name type="synonym">Blatta americana</name>
    <dbReference type="NCBI Taxonomy" id="6978"/>
    <lineage>
        <taxon>Eukaryota</taxon>
        <taxon>Metazoa</taxon>
        <taxon>Ecdysozoa</taxon>
        <taxon>Arthropoda</taxon>
        <taxon>Hexapoda</taxon>
        <taxon>Insecta</taxon>
        <taxon>Pterygota</taxon>
        <taxon>Neoptera</taxon>
        <taxon>Polyneoptera</taxon>
        <taxon>Dictyoptera</taxon>
        <taxon>Blattodea</taxon>
        <taxon>Blattoidea</taxon>
        <taxon>Blattidae</taxon>
        <taxon>Blattinae</taxon>
        <taxon>Periplaneta</taxon>
    </lineage>
</organism>
<reference evidence="1 2" key="1">
    <citation type="journal article" date="2022" name="Allergy">
        <title>Genome assembly and annotation of Periplaneta americana reveal a comprehensive cockroach allergen profile.</title>
        <authorList>
            <person name="Wang L."/>
            <person name="Xiong Q."/>
            <person name="Saelim N."/>
            <person name="Wang L."/>
            <person name="Nong W."/>
            <person name="Wan A.T."/>
            <person name="Shi M."/>
            <person name="Liu X."/>
            <person name="Cao Q."/>
            <person name="Hui J.H.L."/>
            <person name="Sookrung N."/>
            <person name="Leung T.F."/>
            <person name="Tungtrongchitr A."/>
            <person name="Tsui S.K.W."/>
        </authorList>
    </citation>
    <scope>NUCLEOTIDE SEQUENCE [LARGE SCALE GENOMIC DNA]</scope>
    <source>
        <strain evidence="1">PWHHKU_190912</strain>
    </source>
</reference>
<evidence type="ECO:0000313" key="2">
    <source>
        <dbReference type="Proteomes" id="UP001148838"/>
    </source>
</evidence>
<accession>A0ABQ8STN5</accession>
<sequence length="204" mass="22402">MPSTWPGVEPAIFGIEGQRYTNSPTRRCCNVVAEPSPYTVCVMQRSIIRVIGAFTILIIPDLESPSNPQQCRYAWSIARRHPTQYDYLVLTVAGNVRLGQAGPLSYAKGRSGDNAGEMSPGSSTESYPVFAPIGLRENPGKNLNQVTFPDRDSNPGHLVSRPDALTVTPQKAMIARIGKVAHPRNVDGFAERRCVRYDVVNAYL</sequence>
<gene>
    <name evidence="1" type="ORF">ANN_17236</name>
</gene>
<dbReference type="Proteomes" id="UP001148838">
    <property type="component" value="Unassembled WGS sequence"/>
</dbReference>